<keyword evidence="1 3" id="KW-0853">WD repeat</keyword>
<evidence type="ECO:0000313" key="5">
    <source>
        <dbReference type="Proteomes" id="UP000767446"/>
    </source>
</evidence>
<dbReference type="PROSITE" id="PS50082">
    <property type="entry name" value="WD_REPEATS_2"/>
    <property type="match status" value="7"/>
</dbReference>
<reference evidence="4" key="1">
    <citation type="submission" date="2021-02" db="EMBL/GenBank/DDBJ databases">
        <title>Metagenome analyses of Stigonema ocellatum DSM 106950, Chlorogloea purpurea SAG 13.99 and Gomphosphaeria aponina DSM 107014.</title>
        <authorList>
            <person name="Marter P."/>
            <person name="Huang S."/>
        </authorList>
    </citation>
    <scope>NUCLEOTIDE SEQUENCE</scope>
    <source>
        <strain evidence="4">JP213</strain>
    </source>
</reference>
<evidence type="ECO:0000256" key="1">
    <source>
        <dbReference type="ARBA" id="ARBA00022574"/>
    </source>
</evidence>
<dbReference type="InterPro" id="IPR015943">
    <property type="entry name" value="WD40/YVTN_repeat-like_dom_sf"/>
</dbReference>
<dbReference type="CDD" id="cd00200">
    <property type="entry name" value="WD40"/>
    <property type="match status" value="1"/>
</dbReference>
<dbReference type="SMART" id="SM00320">
    <property type="entry name" value="WD40"/>
    <property type="match status" value="7"/>
</dbReference>
<dbReference type="PRINTS" id="PR00320">
    <property type="entry name" value="GPROTEINBRPT"/>
</dbReference>
<feature type="repeat" description="WD" evidence="3">
    <location>
        <begin position="244"/>
        <end position="283"/>
    </location>
</feature>
<dbReference type="Pfam" id="PF00400">
    <property type="entry name" value="WD40"/>
    <property type="match status" value="7"/>
</dbReference>
<feature type="repeat" description="WD" evidence="3">
    <location>
        <begin position="284"/>
        <end position="325"/>
    </location>
</feature>
<feature type="repeat" description="WD" evidence="3">
    <location>
        <begin position="494"/>
        <end position="530"/>
    </location>
</feature>
<dbReference type="AlphaFoldDB" id="A0A941GVS2"/>
<name>A0A941GVS2_9CHRO</name>
<sequence length="530" mass="56681">MNFAGIICTFSTGFLTASVLSTPDVKTIAQEITVKIEGAASGSGVMVEKAENTYYVLTNSHIVEESGTYIVITPDGNRYLVDNSQIILIPEVDLAILPISSNVSYPVAVLGNSDQLAPGEKVYVSGWPRSGETELERIYVNTEGMITENNPQNARGYTLSYTNLVRSGMSGGAIFDEQGKVVGINSLVRLVENSDTIVASGVGINHFINWRKTQTLPTLPPPQPIPTTSDVVTESSLNFSLATTLNSKGEVSSLAINQDLMVSGNSDGTISLWSLGNGKLITSWRGHFQAVNSVAIAPDGKTLATGSDDHTIKIWDLTTNKLIRTLTGHKNAVTTLTFTPDNQTLASGSWDQTIKLWHYQTGQLLHTLAGHSALVSSLAITPNGKILVSGSKDTTIILWDLNSGKLINILYGHSFSVLSVAISPDGQTLASGSGDGTISFWNLSTGKLTNTVRGHTDGVWSLAISPDNQTLVSGSWDKNLKLWDVKTGILNSTLTGHSNYIFSVAFTADGNTIISGGWDSQIMIWQSGEK</sequence>
<dbReference type="Pfam" id="PF13365">
    <property type="entry name" value="Trypsin_2"/>
    <property type="match status" value="1"/>
</dbReference>
<gene>
    <name evidence="4" type="ORF">DSM107014_04140</name>
</gene>
<dbReference type="PANTHER" id="PTHR22847">
    <property type="entry name" value="WD40 REPEAT PROTEIN"/>
    <property type="match status" value="1"/>
</dbReference>
<feature type="repeat" description="WD" evidence="3">
    <location>
        <begin position="452"/>
        <end position="493"/>
    </location>
</feature>
<dbReference type="SUPFAM" id="SSF50978">
    <property type="entry name" value="WD40 repeat-like"/>
    <property type="match status" value="1"/>
</dbReference>
<feature type="repeat" description="WD" evidence="3">
    <location>
        <begin position="326"/>
        <end position="367"/>
    </location>
</feature>
<dbReference type="InterPro" id="IPR019775">
    <property type="entry name" value="WD40_repeat_CS"/>
</dbReference>
<evidence type="ECO:0000256" key="2">
    <source>
        <dbReference type="ARBA" id="ARBA00022737"/>
    </source>
</evidence>
<dbReference type="Proteomes" id="UP000767446">
    <property type="component" value="Unassembled WGS sequence"/>
</dbReference>
<keyword evidence="2" id="KW-0677">Repeat</keyword>
<evidence type="ECO:0000256" key="3">
    <source>
        <dbReference type="PROSITE-ProRule" id="PRU00221"/>
    </source>
</evidence>
<accession>A0A941GVS2</accession>
<dbReference type="InterPro" id="IPR020472">
    <property type="entry name" value="WD40_PAC1"/>
</dbReference>
<proteinExistence type="predicted"/>
<dbReference type="PANTHER" id="PTHR22847:SF637">
    <property type="entry name" value="WD REPEAT DOMAIN 5B"/>
    <property type="match status" value="1"/>
</dbReference>
<evidence type="ECO:0000313" key="4">
    <source>
        <dbReference type="EMBL" id="MBR8827091.1"/>
    </source>
</evidence>
<dbReference type="InterPro" id="IPR001680">
    <property type="entry name" value="WD40_rpt"/>
</dbReference>
<feature type="repeat" description="WD" evidence="3">
    <location>
        <begin position="410"/>
        <end position="451"/>
    </location>
</feature>
<organism evidence="4 5">
    <name type="scientific">Gomphosphaeria aponina SAG 52.96 = DSM 107014</name>
    <dbReference type="NCBI Taxonomy" id="1521640"/>
    <lineage>
        <taxon>Bacteria</taxon>
        <taxon>Bacillati</taxon>
        <taxon>Cyanobacteriota</taxon>
        <taxon>Cyanophyceae</taxon>
        <taxon>Oscillatoriophycideae</taxon>
        <taxon>Chroococcales</taxon>
        <taxon>Gomphosphaeriaceae</taxon>
        <taxon>Gomphosphaeria</taxon>
    </lineage>
</organism>
<dbReference type="InterPro" id="IPR036322">
    <property type="entry name" value="WD40_repeat_dom_sf"/>
</dbReference>
<dbReference type="EMBL" id="JADQBC010000019">
    <property type="protein sequence ID" value="MBR8827091.1"/>
    <property type="molecule type" value="Genomic_DNA"/>
</dbReference>
<dbReference type="SUPFAM" id="SSF50494">
    <property type="entry name" value="Trypsin-like serine proteases"/>
    <property type="match status" value="1"/>
</dbReference>
<dbReference type="InterPro" id="IPR009003">
    <property type="entry name" value="Peptidase_S1_PA"/>
</dbReference>
<dbReference type="PROSITE" id="PS50294">
    <property type="entry name" value="WD_REPEATS_REGION"/>
    <property type="match status" value="6"/>
</dbReference>
<dbReference type="Gene3D" id="2.130.10.10">
    <property type="entry name" value="YVTN repeat-like/Quinoprotein amine dehydrogenase"/>
    <property type="match status" value="2"/>
</dbReference>
<comment type="caution">
    <text evidence="4">The sequence shown here is derived from an EMBL/GenBank/DDBJ whole genome shotgun (WGS) entry which is preliminary data.</text>
</comment>
<dbReference type="Gene3D" id="2.40.10.10">
    <property type="entry name" value="Trypsin-like serine proteases"/>
    <property type="match status" value="2"/>
</dbReference>
<feature type="repeat" description="WD" evidence="3">
    <location>
        <begin position="368"/>
        <end position="409"/>
    </location>
</feature>
<protein>
    <submittedName>
        <fullName evidence="4">Trypsin-like peptidase domain-containing protein</fullName>
    </submittedName>
</protein>
<dbReference type="InterPro" id="IPR043504">
    <property type="entry name" value="Peptidase_S1_PA_chymotrypsin"/>
</dbReference>
<dbReference type="PROSITE" id="PS00678">
    <property type="entry name" value="WD_REPEATS_1"/>
    <property type="match status" value="4"/>
</dbReference>